<feature type="transmembrane region" description="Helical" evidence="2">
    <location>
        <begin position="426"/>
        <end position="444"/>
    </location>
</feature>
<sequence length="605" mass="70129">MGQNHKLLWFLIFLSQCCCLSWGGWFFGSAKNHREEEKQLPGKISSGFSMEPFSNAKGLKLVENARQKMLMVGPDSCWQRAYQSVFAECSKALYDDELRSRLAWHLSDCFQKHSARSSFPFCDPKSPMNHCLRNLDDLSHKIYLEFFLETNSICHQLQMDAFKYQTERLVNDLKKTAEYAEEKIENIEAHEGVLLQNSKEIQDSLSVVDLRTQNLEEVSKNVEEHVSIVLTHSREIREHSKSIEASQKELTDEQARMKMNLVEGMEILQTSYSILGKGMNELKSEAEEIEKEIGKVGKEMNSKMTILQSKADDIEVIAGVSLDKQKELLDIQSAALDGLHILTNFQSQALEESRGTLQQLVETGEKRQDELLRKQEMLQHAHDHLVENSKIILAAQEAFESKQASMFVAIDKLFALHNAILLESRLMKAFLVYSLSIFLLYMLTSTKQTYNVRPRLYIELCVTFLIEFCIVRYSTDKMEKQSWIVGMVRYVYVAMASIQLLYAVWTYRDYEVLNHQILLTLMEKVNGIQTHKQVSWEMESESESEVEWCSWLEKELQEEVDSLQDPDYLLPMEQGASENSLVENNSSSLTTMRRYNLRNRNLRRY</sequence>
<proteinExistence type="predicted"/>
<keyword evidence="2" id="KW-0472">Membrane</keyword>
<gene>
    <name evidence="4" type="ORF">CEURO_LOCUS2249</name>
</gene>
<dbReference type="OrthoDB" id="377549at2759"/>
<accession>A0A9P0YKW7</accession>
<dbReference type="PANTHER" id="PTHR33538">
    <property type="entry name" value="PROTEIN GAMETE EXPRESSED 1"/>
    <property type="match status" value="1"/>
</dbReference>
<keyword evidence="1" id="KW-0175">Coiled coil</keyword>
<organism evidence="4 5">
    <name type="scientific">Cuscuta europaea</name>
    <name type="common">European dodder</name>
    <dbReference type="NCBI Taxonomy" id="41803"/>
    <lineage>
        <taxon>Eukaryota</taxon>
        <taxon>Viridiplantae</taxon>
        <taxon>Streptophyta</taxon>
        <taxon>Embryophyta</taxon>
        <taxon>Tracheophyta</taxon>
        <taxon>Spermatophyta</taxon>
        <taxon>Magnoliopsida</taxon>
        <taxon>eudicotyledons</taxon>
        <taxon>Gunneridae</taxon>
        <taxon>Pentapetalae</taxon>
        <taxon>asterids</taxon>
        <taxon>lamiids</taxon>
        <taxon>Solanales</taxon>
        <taxon>Convolvulaceae</taxon>
        <taxon>Cuscuteae</taxon>
        <taxon>Cuscuta</taxon>
        <taxon>Cuscuta subgen. Cuscuta</taxon>
    </lineage>
</organism>
<evidence type="ECO:0000256" key="3">
    <source>
        <dbReference type="SAM" id="SignalP"/>
    </source>
</evidence>
<protein>
    <recommendedName>
        <fullName evidence="6">Protein GAMETE EXPRESSED 1</fullName>
    </recommendedName>
</protein>
<keyword evidence="3" id="KW-0732">Signal</keyword>
<feature type="transmembrane region" description="Helical" evidence="2">
    <location>
        <begin position="456"/>
        <end position="475"/>
    </location>
</feature>
<evidence type="ECO:0000313" key="4">
    <source>
        <dbReference type="EMBL" id="CAH9065590.1"/>
    </source>
</evidence>
<comment type="caution">
    <text evidence="4">The sequence shown here is derived from an EMBL/GenBank/DDBJ whole genome shotgun (WGS) entry which is preliminary data.</text>
</comment>
<evidence type="ECO:0000256" key="1">
    <source>
        <dbReference type="SAM" id="Coils"/>
    </source>
</evidence>
<name>A0A9P0YKW7_CUSEU</name>
<feature type="chain" id="PRO_5040319627" description="Protein GAMETE EXPRESSED 1" evidence="3">
    <location>
        <begin position="20"/>
        <end position="605"/>
    </location>
</feature>
<dbReference type="EMBL" id="CAMAPE010000005">
    <property type="protein sequence ID" value="CAH9065590.1"/>
    <property type="molecule type" value="Genomic_DNA"/>
</dbReference>
<feature type="signal peptide" evidence="3">
    <location>
        <begin position="1"/>
        <end position="19"/>
    </location>
</feature>
<evidence type="ECO:0000256" key="2">
    <source>
        <dbReference type="SAM" id="Phobius"/>
    </source>
</evidence>
<reference evidence="4" key="1">
    <citation type="submission" date="2022-07" db="EMBL/GenBank/DDBJ databases">
        <authorList>
            <person name="Macas J."/>
            <person name="Novak P."/>
            <person name="Neumann P."/>
        </authorList>
    </citation>
    <scope>NUCLEOTIDE SEQUENCE</scope>
</reference>
<feature type="coiled-coil region" evidence="1">
    <location>
        <begin position="236"/>
        <end position="299"/>
    </location>
</feature>
<keyword evidence="5" id="KW-1185">Reference proteome</keyword>
<evidence type="ECO:0008006" key="6">
    <source>
        <dbReference type="Google" id="ProtNLM"/>
    </source>
</evidence>
<feature type="transmembrane region" description="Helical" evidence="2">
    <location>
        <begin position="487"/>
        <end position="505"/>
    </location>
</feature>
<keyword evidence="2" id="KW-0812">Transmembrane</keyword>
<evidence type="ECO:0000313" key="5">
    <source>
        <dbReference type="Proteomes" id="UP001152484"/>
    </source>
</evidence>
<dbReference type="PANTHER" id="PTHR33538:SF2">
    <property type="entry name" value="PROTEIN GAMETE EXPRESSED 1"/>
    <property type="match status" value="1"/>
</dbReference>
<dbReference type="AlphaFoldDB" id="A0A9P0YKW7"/>
<keyword evidence="2" id="KW-1133">Transmembrane helix</keyword>
<dbReference type="Proteomes" id="UP001152484">
    <property type="component" value="Unassembled WGS sequence"/>
</dbReference>
<dbReference type="InterPro" id="IPR040346">
    <property type="entry name" value="GEX1/Brambleberry"/>
</dbReference>